<dbReference type="Proteomes" id="UP000704529">
    <property type="component" value="Unassembled WGS sequence"/>
</dbReference>
<dbReference type="InterPro" id="IPR039514">
    <property type="entry name" value="6GAL-like"/>
</dbReference>
<evidence type="ECO:0000313" key="3">
    <source>
        <dbReference type="EMBL" id="MBN3558450.1"/>
    </source>
</evidence>
<dbReference type="PANTHER" id="PTHR42767">
    <property type="entry name" value="ENDO-BETA-1,6-GALACTANASE"/>
    <property type="match status" value="1"/>
</dbReference>
<gene>
    <name evidence="3" type="ORF">JYA60_09435</name>
</gene>
<dbReference type="AlphaFoldDB" id="A0AA41A1U2"/>
<dbReference type="RefSeq" id="WP_184105780.1">
    <property type="nucleotide sequence ID" value="NZ_JAFHKU010000127.1"/>
</dbReference>
<dbReference type="InterPro" id="IPR017853">
    <property type="entry name" value="GH"/>
</dbReference>
<name>A0AA41A1U2_9SPHN</name>
<dbReference type="Gene3D" id="3.20.20.80">
    <property type="entry name" value="Glycosidases"/>
    <property type="match status" value="1"/>
</dbReference>
<accession>A0AA41A1U2</accession>
<dbReference type="PANTHER" id="PTHR42767:SF1">
    <property type="entry name" value="ENDO-BETA-1,6-GALACTANASE-LIKE DOMAIN-CONTAINING PROTEIN"/>
    <property type="match status" value="1"/>
</dbReference>
<dbReference type="GO" id="GO:0004553">
    <property type="term" value="F:hydrolase activity, hydrolyzing O-glycosyl compounds"/>
    <property type="evidence" value="ECO:0007669"/>
    <property type="project" value="InterPro"/>
</dbReference>
<dbReference type="SUPFAM" id="SSF51445">
    <property type="entry name" value="(Trans)glycosidases"/>
    <property type="match status" value="1"/>
</dbReference>
<organism evidence="3 4">
    <name type="scientific">Sphingomonas yabuuchiae</name>
    <dbReference type="NCBI Taxonomy" id="172044"/>
    <lineage>
        <taxon>Bacteria</taxon>
        <taxon>Pseudomonadati</taxon>
        <taxon>Pseudomonadota</taxon>
        <taxon>Alphaproteobacteria</taxon>
        <taxon>Sphingomonadales</taxon>
        <taxon>Sphingomonadaceae</taxon>
        <taxon>Sphingomonas</taxon>
    </lineage>
</organism>
<dbReference type="Pfam" id="PF14587">
    <property type="entry name" value="Glyco_hydr_30_2"/>
    <property type="match status" value="1"/>
</dbReference>
<protein>
    <submittedName>
        <fullName evidence="3">Glycosyl hydrolase</fullName>
    </submittedName>
</protein>
<dbReference type="EMBL" id="JAFHKU010000127">
    <property type="protein sequence ID" value="MBN3558450.1"/>
    <property type="molecule type" value="Genomic_DNA"/>
</dbReference>
<keyword evidence="1" id="KW-0732">Signal</keyword>
<dbReference type="InterPro" id="IPR039743">
    <property type="entry name" value="6GAL/EXGAL"/>
</dbReference>
<feature type="chain" id="PRO_5041393218" evidence="1">
    <location>
        <begin position="36"/>
        <end position="506"/>
    </location>
</feature>
<evidence type="ECO:0000313" key="4">
    <source>
        <dbReference type="Proteomes" id="UP000704529"/>
    </source>
</evidence>
<evidence type="ECO:0000256" key="1">
    <source>
        <dbReference type="SAM" id="SignalP"/>
    </source>
</evidence>
<sequence length="506" mass="55265">MRGGDARVKNGTILRKSRLAAAALALILGPGAAQAAQGQAAPPPADRPVPVTLRPAIDRPSTVFEGWGTALAWFAHVTGGWPEAERTRLADLFYGPQGLGWTIARYNIGGGNAADTPPYMKVGRAVPGFWRQPAGMTGKDWWRADDPAMWDWGQDANQRWWLDAITARVKQPIFEAFSNSPPWFMTVSGRVSGAEKGTDDNLRPGQEAAFATYLVRVTDELQRRHHLTFRTLSPVNEPNTNYWFAANTQEGAHWSPARQAQMIDATATALKAKRLSTVIAAPDETASHLFVQDWAAYPPATRAAIGQLNVHSYGTVHQTAVRDIARASGIKMWMSENDTPLSGDPEDLTGMATPLAFAEHVVGDLKRLEPAAWVFWQAVEDLSTRKGEKGSNWGIVKADLMGAADQPHAIHVTGKYWAMAQFSRYIRPGDRLVPVDDMDTVGALSPDGRRLVLVHVNPGLSPRPLNVAVPGRWQRRMIVTDAVHKSVDIAGDIAPPQSVVTLILTR</sequence>
<feature type="domain" description="Endo-beta-1,6-galactanase-like" evidence="2">
    <location>
        <begin position="65"/>
        <end position="281"/>
    </location>
</feature>
<reference evidence="3" key="1">
    <citation type="submission" date="2021-01" db="EMBL/GenBank/DDBJ databases">
        <title>Genome Sequencing of Type Strains.</title>
        <authorList>
            <person name="Lemaire J.F."/>
            <person name="Inderbitzin P."/>
            <person name="Collins S.B."/>
            <person name="Wespe N."/>
            <person name="Knight-Connoni V."/>
        </authorList>
    </citation>
    <scope>NUCLEOTIDE SEQUENCE</scope>
    <source>
        <strain evidence="3">DSM 14562</strain>
    </source>
</reference>
<feature type="signal peptide" evidence="1">
    <location>
        <begin position="1"/>
        <end position="35"/>
    </location>
</feature>
<comment type="caution">
    <text evidence="3">The sequence shown here is derived from an EMBL/GenBank/DDBJ whole genome shotgun (WGS) entry which is preliminary data.</text>
</comment>
<keyword evidence="3" id="KW-0378">Hydrolase</keyword>
<evidence type="ECO:0000259" key="2">
    <source>
        <dbReference type="Pfam" id="PF14587"/>
    </source>
</evidence>
<proteinExistence type="predicted"/>